<dbReference type="CDD" id="cd01098">
    <property type="entry name" value="PAN_AP_plant"/>
    <property type="match status" value="1"/>
</dbReference>
<dbReference type="PANTHER" id="PTHR47976:SF1">
    <property type="entry name" value="G-TYPE LECTIN S-RECEPTOR-LIKE SERINE_THREONINE-PROTEIN KINASE SD2-5"/>
    <property type="match status" value="1"/>
</dbReference>
<dbReference type="InterPro" id="IPR001245">
    <property type="entry name" value="Ser-Thr/Tyr_kinase_cat_dom"/>
</dbReference>
<evidence type="ECO:0000313" key="25">
    <source>
        <dbReference type="EMBL" id="CAD5329728.1"/>
    </source>
</evidence>
<dbReference type="PROSITE" id="PS50011">
    <property type="entry name" value="PROTEIN_KINASE_DOM"/>
    <property type="match status" value="1"/>
</dbReference>
<keyword evidence="16" id="KW-0408">Iron</keyword>
<dbReference type="Gene3D" id="1.10.420.10">
    <property type="entry name" value="Peroxidase, domain 2"/>
    <property type="match status" value="1"/>
</dbReference>
<feature type="domain" description="Plant heme peroxidase family profile" evidence="23">
    <location>
        <begin position="870"/>
        <end position="1097"/>
    </location>
</feature>
<evidence type="ECO:0000256" key="4">
    <source>
        <dbReference type="ARBA" id="ARBA00022527"/>
    </source>
</evidence>
<feature type="chain" id="PRO_5028917240" description="L-ascorbate peroxidase" evidence="21">
    <location>
        <begin position="22"/>
        <end position="1103"/>
    </location>
</feature>
<evidence type="ECO:0000256" key="16">
    <source>
        <dbReference type="ARBA" id="ARBA00023004"/>
    </source>
</evidence>
<keyword evidence="9" id="KW-0479">Metal-binding</keyword>
<dbReference type="InterPro" id="IPR002207">
    <property type="entry name" value="Peroxidase_I"/>
</dbReference>
<gene>
    <name evidence="25" type="ORF">AT9943_LOCUS17305</name>
</gene>
<evidence type="ECO:0000313" key="26">
    <source>
        <dbReference type="Proteomes" id="UP000516314"/>
    </source>
</evidence>
<dbReference type="GO" id="GO:0005524">
    <property type="term" value="F:ATP binding"/>
    <property type="evidence" value="ECO:0007669"/>
    <property type="project" value="UniProtKB-UniRule"/>
</dbReference>
<dbReference type="GO" id="GO:0046872">
    <property type="term" value="F:metal ion binding"/>
    <property type="evidence" value="ECO:0007669"/>
    <property type="project" value="UniProtKB-KW"/>
</dbReference>
<evidence type="ECO:0000256" key="8">
    <source>
        <dbReference type="ARBA" id="ARBA00022679"/>
    </source>
</evidence>
<evidence type="ECO:0000256" key="15">
    <source>
        <dbReference type="ARBA" id="ARBA00023002"/>
    </source>
</evidence>
<dbReference type="Gene3D" id="1.10.520.10">
    <property type="match status" value="1"/>
</dbReference>
<evidence type="ECO:0000259" key="22">
    <source>
        <dbReference type="PROSITE" id="PS50011"/>
    </source>
</evidence>
<dbReference type="SUPFAM" id="SSF56112">
    <property type="entry name" value="Protein kinase-like (PK-like)"/>
    <property type="match status" value="1"/>
</dbReference>
<dbReference type="Proteomes" id="UP000516314">
    <property type="component" value="Chromosome 4"/>
</dbReference>
<comment type="cofactor">
    <cofactor evidence="1">
        <name>heme b</name>
        <dbReference type="ChEBI" id="CHEBI:60344"/>
    </cofactor>
</comment>
<dbReference type="InterPro" id="IPR019793">
    <property type="entry name" value="Peroxidases_heam-ligand_BS"/>
</dbReference>
<keyword evidence="5" id="KW-0245">EGF-like domain</keyword>
<dbReference type="GO" id="GO:0006979">
    <property type="term" value="P:response to oxidative stress"/>
    <property type="evidence" value="ECO:0007669"/>
    <property type="project" value="InterPro"/>
</dbReference>
<dbReference type="EMBL" id="LR881469">
    <property type="protein sequence ID" value="CAD5329728.1"/>
    <property type="molecule type" value="Genomic_DNA"/>
</dbReference>
<evidence type="ECO:0000256" key="10">
    <source>
        <dbReference type="ARBA" id="ARBA00022729"/>
    </source>
</evidence>
<dbReference type="CDD" id="cd00028">
    <property type="entry name" value="B_lectin"/>
    <property type="match status" value="1"/>
</dbReference>
<dbReference type="InterPro" id="IPR002016">
    <property type="entry name" value="Haem_peroxidase"/>
</dbReference>
<dbReference type="Pfam" id="PF00141">
    <property type="entry name" value="peroxidase"/>
    <property type="match status" value="1"/>
</dbReference>
<evidence type="ECO:0000256" key="11">
    <source>
        <dbReference type="ARBA" id="ARBA00022734"/>
    </source>
</evidence>
<dbReference type="Pfam" id="PF01453">
    <property type="entry name" value="B_lectin"/>
    <property type="match status" value="1"/>
</dbReference>
<evidence type="ECO:0000256" key="6">
    <source>
        <dbReference type="ARBA" id="ARBA00022559"/>
    </source>
</evidence>
<feature type="binding site" evidence="19">
    <location>
        <position position="522"/>
    </location>
    <ligand>
        <name>ATP</name>
        <dbReference type="ChEBI" id="CHEBI:30616"/>
    </ligand>
</feature>
<dbReference type="FunFam" id="3.30.200.20:FF:000178">
    <property type="entry name" value="serine/threonine-protein kinase PBS1-like"/>
    <property type="match status" value="1"/>
</dbReference>
<keyword evidence="18" id="KW-0325">Glycoprotein</keyword>
<keyword evidence="11" id="KW-0430">Lectin</keyword>
<dbReference type="GO" id="GO:0004674">
    <property type="term" value="F:protein serine/threonine kinase activity"/>
    <property type="evidence" value="ECO:0007669"/>
    <property type="project" value="UniProtKB-KW"/>
</dbReference>
<dbReference type="Gene3D" id="3.30.200.20">
    <property type="entry name" value="Phosphorylase Kinase, domain 1"/>
    <property type="match status" value="1"/>
</dbReference>
<dbReference type="SMART" id="SM00108">
    <property type="entry name" value="B_lectin"/>
    <property type="match status" value="1"/>
</dbReference>
<protein>
    <recommendedName>
        <fullName evidence="3">L-ascorbate peroxidase</fullName>
        <ecNumber evidence="3">1.11.1.11</ecNumber>
    </recommendedName>
</protein>
<evidence type="ECO:0000256" key="12">
    <source>
        <dbReference type="ARBA" id="ARBA00022741"/>
    </source>
</evidence>
<dbReference type="GO" id="GO:0030246">
    <property type="term" value="F:carbohydrate binding"/>
    <property type="evidence" value="ECO:0007669"/>
    <property type="project" value="UniProtKB-KW"/>
</dbReference>
<dbReference type="InterPro" id="IPR000719">
    <property type="entry name" value="Prot_kinase_dom"/>
</dbReference>
<evidence type="ECO:0000256" key="18">
    <source>
        <dbReference type="ARBA" id="ARBA00023180"/>
    </source>
</evidence>
<evidence type="ECO:0000256" key="14">
    <source>
        <dbReference type="ARBA" id="ARBA00022840"/>
    </source>
</evidence>
<evidence type="ECO:0000256" key="21">
    <source>
        <dbReference type="SAM" id="SignalP"/>
    </source>
</evidence>
<keyword evidence="20" id="KW-1133">Transmembrane helix</keyword>
<reference evidence="25 26" key="1">
    <citation type="submission" date="2020-09" db="EMBL/GenBank/DDBJ databases">
        <authorList>
            <person name="Ashkenazy H."/>
        </authorList>
    </citation>
    <scope>NUCLEOTIDE SEQUENCE [LARGE SCALE GENOMIC DNA]</scope>
    <source>
        <strain evidence="26">cv. Cdm-0</strain>
    </source>
</reference>
<keyword evidence="7" id="KW-0349">Heme</keyword>
<sequence>MRGVFIVIVTCLVFLPDPLRAGVASIGSITPGFGGSQMNYINNDGIFLESNNSAFGFGFVTTQDSVTLFTLSIIHKSSTKLIWSANRASPVSNSDKFVFDDNGNVVMEGTEVWRLDNSGKNASRIELRDSGNLVVVSVDGTSIWESFDHPTDTLITNQAFKEGMKLTSSPSSSNMTYALEIKSGDMVLSVNSLTPQVYWSMANARERIINKDGGVVTSSSLLGNSWRFFDQKQVLLWQFVFSDNKDDNTTWIAVLGNNGVISFSNLGSGASAADSSTKIPSDLCGTPEPCGPYYVCSGSKVCGCVSGLSRARSDCKTGITSPCKKTKDNATLPLQLVSAGDGVDYFALGYAPPFSKKTDLDSCKEFCHNNCSCLGLFFQNSSGNCFLFDYIGSFKTSGNGGSGFVSYIKIASTGSGGGDNGEDDGKHFPYVVIIVVVTVFIIAVLIFVAFRIHKRKKMILEAPQESSEEDNFLENLSGMPIRFAYKDLQSATNNFSVKLGQGGFGSVYEGTLPDGSRLAVKKLEGIGQGKKEFRAEVSIIGSIHHLHLVRLRGFCAEGAHRLLAYEFLSKGSLERWIFRKKDGDVLLDWDTRFNIALGTAKGRKNYDPSETSEKCHFPSFAFKKMEEGKLMDIVDGKMKNVDVTDERVQRAMKTALWCIQEDMQTRPSMSKVVQMLEGVFPVVQPPSSSTMGSRLYSSFFKSISEDGGATTSSGPSDCNSENYLSANSMSFYIRNACRGLPSLYPTVSETLVPPLKMTTTTASLVKTFLFRCDSFSSFKFKCKFESPAKTRLLSPATEKHVVRSSRAWRIRCLSDDPGSSHVFVASRRKMVVLLSTVQLLSHMLPQNGNAAEIYPVMQNEIRKVVTKGKAAGVLRLVFHDAGTFELDDHSGGINGSIAYELERPENIGLKKSLKVLAKAKVKVDEIQPVSWADMISVAGSEAVSICGGPTIPVVLGRLDSAQPDPEGKLPPETLSASGLKECFKRKGFSTQELVALSGAHTIGSKGFGDPTVFDNAYYKILLEKPWTSTSKMTSMVGLPSDHALVQDDECLRWVKRYAEDQDKFFEDFTNAYIKLIEMMEGESFEKQQERKGVTVVLGTSILP</sequence>
<dbReference type="InterPro" id="IPR019794">
    <property type="entry name" value="Peroxidases_AS"/>
</dbReference>
<dbReference type="PROSITE" id="PS00435">
    <property type="entry name" value="PEROXIDASE_1"/>
    <property type="match status" value="1"/>
</dbReference>
<dbReference type="GO" id="GO:0016688">
    <property type="term" value="F:L-ascorbate peroxidase activity"/>
    <property type="evidence" value="ECO:0007669"/>
    <property type="project" value="UniProtKB-EC"/>
</dbReference>
<dbReference type="InterPro" id="IPR036426">
    <property type="entry name" value="Bulb-type_lectin_dom_sf"/>
</dbReference>
<dbReference type="Gene3D" id="2.90.10.30">
    <property type="match status" value="1"/>
</dbReference>
<dbReference type="FunFam" id="1.10.420.10:FF:000011">
    <property type="entry name" value="Adenylate/guanylate cyclase"/>
    <property type="match status" value="1"/>
</dbReference>
<keyword evidence="10 21" id="KW-0732">Signal</keyword>
<dbReference type="SUPFAM" id="SSF51110">
    <property type="entry name" value="alpha-D-mannose-specific plant lectins"/>
    <property type="match status" value="1"/>
</dbReference>
<dbReference type="InterPro" id="IPR010255">
    <property type="entry name" value="Haem_peroxidase_sf"/>
</dbReference>
<dbReference type="SUPFAM" id="SSF48113">
    <property type="entry name" value="Heme-dependent peroxidases"/>
    <property type="match status" value="1"/>
</dbReference>
<evidence type="ECO:0000256" key="2">
    <source>
        <dbReference type="ARBA" id="ARBA00006873"/>
    </source>
</evidence>
<keyword evidence="14 19" id="KW-0067">ATP-binding</keyword>
<keyword evidence="20" id="KW-0812">Transmembrane</keyword>
<dbReference type="InterPro" id="IPR001480">
    <property type="entry name" value="Bulb-type_lectin_dom"/>
</dbReference>
<name>A0A7G2F2J7_ARATH</name>
<dbReference type="PROSITE" id="PS50873">
    <property type="entry name" value="PEROXIDASE_4"/>
    <property type="match status" value="1"/>
</dbReference>
<dbReference type="AlphaFoldDB" id="A0A7G2F2J7"/>
<dbReference type="GO" id="GO:0020037">
    <property type="term" value="F:heme binding"/>
    <property type="evidence" value="ECO:0007669"/>
    <property type="project" value="InterPro"/>
</dbReference>
<accession>A0A7G2F2J7</accession>
<feature type="signal peptide" evidence="21">
    <location>
        <begin position="1"/>
        <end position="21"/>
    </location>
</feature>
<feature type="domain" description="Protein kinase" evidence="22">
    <location>
        <begin position="493"/>
        <end position="824"/>
    </location>
</feature>
<comment type="similarity">
    <text evidence="2">Belongs to the peroxidase family. Ascorbate peroxidase subfamily.</text>
</comment>
<feature type="domain" description="Bulb-type lectin" evidence="24">
    <location>
        <begin position="33"/>
        <end position="148"/>
    </location>
</feature>
<dbReference type="PRINTS" id="PR00459">
    <property type="entry name" value="ASPEROXIDASE"/>
</dbReference>
<keyword evidence="20" id="KW-0472">Membrane</keyword>
<evidence type="ECO:0000259" key="23">
    <source>
        <dbReference type="PROSITE" id="PS50873"/>
    </source>
</evidence>
<dbReference type="EC" id="1.11.1.11" evidence="3"/>
<evidence type="ECO:0000259" key="24">
    <source>
        <dbReference type="PROSITE" id="PS50927"/>
    </source>
</evidence>
<keyword evidence="13" id="KW-0418">Kinase</keyword>
<dbReference type="PROSITE" id="PS50927">
    <property type="entry name" value="BULB_LECTIN"/>
    <property type="match status" value="1"/>
</dbReference>
<evidence type="ECO:0000256" key="5">
    <source>
        <dbReference type="ARBA" id="ARBA00022536"/>
    </source>
</evidence>
<dbReference type="GO" id="GO:0031625">
    <property type="term" value="F:ubiquitin protein ligase binding"/>
    <property type="evidence" value="ECO:0007669"/>
    <property type="project" value="UniProtKB-ARBA"/>
</dbReference>
<evidence type="ECO:0000256" key="7">
    <source>
        <dbReference type="ARBA" id="ARBA00022617"/>
    </source>
</evidence>
<evidence type="ECO:0000256" key="9">
    <source>
        <dbReference type="ARBA" id="ARBA00022723"/>
    </source>
</evidence>
<dbReference type="InterPro" id="IPR011009">
    <property type="entry name" value="Kinase-like_dom_sf"/>
</dbReference>
<dbReference type="InterPro" id="IPR051343">
    <property type="entry name" value="G-type_lectin_kinases/EP1-like"/>
</dbReference>
<dbReference type="FunFam" id="1.10.520.10:FF:000011">
    <property type="entry name" value="L-ascorbate peroxidase"/>
    <property type="match status" value="1"/>
</dbReference>
<keyword evidence="12 19" id="KW-0547">Nucleotide-binding</keyword>
<dbReference type="InterPro" id="IPR017441">
    <property type="entry name" value="Protein_kinase_ATP_BS"/>
</dbReference>
<keyword evidence="4" id="KW-0723">Serine/threonine-protein kinase</keyword>
<keyword evidence="6" id="KW-0575">Peroxidase</keyword>
<dbReference type="Pfam" id="PF07714">
    <property type="entry name" value="PK_Tyr_Ser-Thr"/>
    <property type="match status" value="1"/>
</dbReference>
<keyword evidence="15" id="KW-0560">Oxidoreductase</keyword>
<keyword evidence="17" id="KW-1015">Disulfide bond</keyword>
<evidence type="ECO:0000256" key="1">
    <source>
        <dbReference type="ARBA" id="ARBA00001970"/>
    </source>
</evidence>
<dbReference type="PRINTS" id="PR00458">
    <property type="entry name" value="PEROXIDASE"/>
</dbReference>
<evidence type="ECO:0000256" key="3">
    <source>
        <dbReference type="ARBA" id="ARBA00012940"/>
    </source>
</evidence>
<organism evidence="25 26">
    <name type="scientific">Arabidopsis thaliana</name>
    <name type="common">Mouse-ear cress</name>
    <dbReference type="NCBI Taxonomy" id="3702"/>
    <lineage>
        <taxon>Eukaryota</taxon>
        <taxon>Viridiplantae</taxon>
        <taxon>Streptophyta</taxon>
        <taxon>Embryophyta</taxon>
        <taxon>Tracheophyta</taxon>
        <taxon>Spermatophyta</taxon>
        <taxon>Magnoliopsida</taxon>
        <taxon>eudicotyledons</taxon>
        <taxon>Gunneridae</taxon>
        <taxon>Pentapetalae</taxon>
        <taxon>rosids</taxon>
        <taxon>malvids</taxon>
        <taxon>Brassicales</taxon>
        <taxon>Brassicaceae</taxon>
        <taxon>Camelineae</taxon>
        <taxon>Arabidopsis</taxon>
    </lineage>
</organism>
<evidence type="ECO:0000256" key="20">
    <source>
        <dbReference type="SAM" id="Phobius"/>
    </source>
</evidence>
<dbReference type="PANTHER" id="PTHR47976">
    <property type="entry name" value="G-TYPE LECTIN S-RECEPTOR-LIKE SERINE/THREONINE-PROTEIN KINASE SD2-5"/>
    <property type="match status" value="1"/>
</dbReference>
<evidence type="ECO:0000256" key="13">
    <source>
        <dbReference type="ARBA" id="ARBA00022777"/>
    </source>
</evidence>
<proteinExistence type="inferred from homology"/>
<evidence type="ECO:0000256" key="17">
    <source>
        <dbReference type="ARBA" id="ARBA00023157"/>
    </source>
</evidence>
<dbReference type="PROSITE" id="PS00107">
    <property type="entry name" value="PROTEIN_KINASE_ATP"/>
    <property type="match status" value="1"/>
</dbReference>
<dbReference type="PROSITE" id="PS00436">
    <property type="entry name" value="PEROXIDASE_2"/>
    <property type="match status" value="1"/>
</dbReference>
<dbReference type="CDD" id="cd00314">
    <property type="entry name" value="plant_peroxidase_like"/>
    <property type="match status" value="1"/>
</dbReference>
<keyword evidence="8" id="KW-0808">Transferase</keyword>
<evidence type="ECO:0000256" key="19">
    <source>
        <dbReference type="PROSITE-ProRule" id="PRU10141"/>
    </source>
</evidence>
<dbReference type="Gene3D" id="1.10.510.10">
    <property type="entry name" value="Transferase(Phosphotransferase) domain 1"/>
    <property type="match status" value="1"/>
</dbReference>
<feature type="transmembrane region" description="Helical" evidence="20">
    <location>
        <begin position="428"/>
        <end position="450"/>
    </location>
</feature>